<sequence>MYETHFGLGERPFQLTPDPRFWFQTATHGKAMAYLGYGLAQGEGFIVITGDVGAGKTTLVGHLVETLDTKRLRVLHIVSTAVEPQDLLHVLAGQLDVDAQGLSKAALLAAIERALNGVAREGRRILLIVDEAQALPLASLEELRMLSNFQVGGHALLQILLVGQPEFRERLLGSAAIEQLRQRVIAIHHLDPMEPEEVPDYIAHRLAVAGWTGRPDFAADAFDALYDASGGVPRRLNVLAGRVLLQAAIEGVELIGRQTVESVAADMAADMGVAMDGGREAPMPIAPEPEPVAPIFNTSARLGDPLFSAGTLRTGLGLNGHATVAAAQPDPITRVMPESEAVSRSAHRVVAPPPAPEPVSLRPIPEPVAPLPPVAEGAPVAPERPAEPSPVAALENRVAQLEARLEQQEAALRRVLTLLVDWSEIDNRAEIHREAGPTIRPGAWGHAA</sequence>
<feature type="coiled-coil region" evidence="1">
    <location>
        <begin position="391"/>
        <end position="418"/>
    </location>
</feature>
<dbReference type="Proteomes" id="UP000536441">
    <property type="component" value="Unassembled WGS sequence"/>
</dbReference>
<dbReference type="SUPFAM" id="SSF52540">
    <property type="entry name" value="P-loop containing nucleoside triphosphate hydrolases"/>
    <property type="match status" value="1"/>
</dbReference>
<evidence type="ECO:0000313" key="5">
    <source>
        <dbReference type="Proteomes" id="UP000536441"/>
    </source>
</evidence>
<dbReference type="SMART" id="SM00382">
    <property type="entry name" value="AAA"/>
    <property type="match status" value="1"/>
</dbReference>
<keyword evidence="5" id="KW-1185">Reference proteome</keyword>
<keyword evidence="1" id="KW-0175">Coiled coil</keyword>
<dbReference type="RefSeq" id="WP_175310919.1">
    <property type="nucleotide sequence ID" value="NZ_CBCRYR010000057.1"/>
</dbReference>
<dbReference type="AlphaFoldDB" id="A0A7Y6B2C7"/>
<dbReference type="InterPro" id="IPR052026">
    <property type="entry name" value="ExeA_AAA_ATPase_DNA-bind"/>
</dbReference>
<dbReference type="InterPro" id="IPR049945">
    <property type="entry name" value="AAA_22"/>
</dbReference>
<feature type="domain" description="AAA+ ATPase" evidence="3">
    <location>
        <begin position="42"/>
        <end position="209"/>
    </location>
</feature>
<dbReference type="PRINTS" id="PR00364">
    <property type="entry name" value="DISEASERSIST"/>
</dbReference>
<evidence type="ECO:0000313" key="4">
    <source>
        <dbReference type="EMBL" id="NUU46149.1"/>
    </source>
</evidence>
<dbReference type="PANTHER" id="PTHR35894">
    <property type="entry name" value="GENERAL SECRETION PATHWAY PROTEIN A-RELATED"/>
    <property type="match status" value="1"/>
</dbReference>
<dbReference type="GO" id="GO:0016887">
    <property type="term" value="F:ATP hydrolysis activity"/>
    <property type="evidence" value="ECO:0007669"/>
    <property type="project" value="InterPro"/>
</dbReference>
<evidence type="ECO:0000259" key="3">
    <source>
        <dbReference type="SMART" id="SM00382"/>
    </source>
</evidence>
<comment type="caution">
    <text evidence="4">The sequence shown here is derived from an EMBL/GenBank/DDBJ whole genome shotgun (WGS) entry which is preliminary data.</text>
</comment>
<gene>
    <name evidence="4" type="ORF">HP438_04045</name>
</gene>
<protein>
    <submittedName>
        <fullName evidence="4">AAA family ATPase</fullName>
    </submittedName>
</protein>
<dbReference type="Pfam" id="PF13401">
    <property type="entry name" value="AAA_22"/>
    <property type="match status" value="1"/>
</dbReference>
<dbReference type="PANTHER" id="PTHR35894:SF5">
    <property type="entry name" value="MU-LIKE PROPHAGE FLUMU DNA TRANSPOSITION PROTEIN B"/>
    <property type="match status" value="1"/>
</dbReference>
<feature type="region of interest" description="Disordered" evidence="2">
    <location>
        <begin position="343"/>
        <end position="364"/>
    </location>
</feature>
<proteinExistence type="predicted"/>
<dbReference type="Gene3D" id="3.40.50.300">
    <property type="entry name" value="P-loop containing nucleotide triphosphate hydrolases"/>
    <property type="match status" value="1"/>
</dbReference>
<organism evidence="4 5">
    <name type="scientific">Sphingomonas zeae</name>
    <dbReference type="NCBI Taxonomy" id="1646122"/>
    <lineage>
        <taxon>Bacteria</taxon>
        <taxon>Pseudomonadati</taxon>
        <taxon>Pseudomonadota</taxon>
        <taxon>Alphaproteobacteria</taxon>
        <taxon>Sphingomonadales</taxon>
        <taxon>Sphingomonadaceae</taxon>
        <taxon>Sphingomonas</taxon>
    </lineage>
</organism>
<dbReference type="EMBL" id="JABMCH010000052">
    <property type="protein sequence ID" value="NUU46149.1"/>
    <property type="molecule type" value="Genomic_DNA"/>
</dbReference>
<dbReference type="InterPro" id="IPR027417">
    <property type="entry name" value="P-loop_NTPase"/>
</dbReference>
<evidence type="ECO:0000256" key="1">
    <source>
        <dbReference type="SAM" id="Coils"/>
    </source>
</evidence>
<reference evidence="4 5" key="1">
    <citation type="submission" date="2020-05" db="EMBL/GenBank/DDBJ databases">
        <title>Genome Sequencing of Type Strains.</title>
        <authorList>
            <person name="Lemaire J.F."/>
            <person name="Inderbitzin P."/>
            <person name="Gregorio O.A."/>
            <person name="Collins S.B."/>
            <person name="Wespe N."/>
            <person name="Knight-Connoni V."/>
        </authorList>
    </citation>
    <scope>NUCLEOTIDE SEQUENCE [LARGE SCALE GENOMIC DNA]</scope>
    <source>
        <strain evidence="4 5">DSM 100049</strain>
    </source>
</reference>
<evidence type="ECO:0000256" key="2">
    <source>
        <dbReference type="SAM" id="MobiDB-lite"/>
    </source>
</evidence>
<name>A0A7Y6B2C7_9SPHN</name>
<accession>A0A7Y6B2C7</accession>
<dbReference type="InterPro" id="IPR003593">
    <property type="entry name" value="AAA+_ATPase"/>
</dbReference>